<name>A0A848GZG5_9BURK</name>
<dbReference type="EMBL" id="JABBFX010000001">
    <property type="protein sequence ID" value="NML43714.1"/>
    <property type="molecule type" value="Genomic_DNA"/>
</dbReference>
<evidence type="ECO:0000256" key="6">
    <source>
        <dbReference type="RuleBase" id="RU003983"/>
    </source>
</evidence>
<accession>A0A848GZG5</accession>
<feature type="chain" id="PRO_5033005433" evidence="7">
    <location>
        <begin position="21"/>
        <end position="299"/>
    </location>
</feature>
<dbReference type="AlphaFoldDB" id="A0A848GZG5"/>
<evidence type="ECO:0000259" key="8">
    <source>
        <dbReference type="Pfam" id="PF01435"/>
    </source>
</evidence>
<dbReference type="GO" id="GO:0051603">
    <property type="term" value="P:proteolysis involved in protein catabolic process"/>
    <property type="evidence" value="ECO:0007669"/>
    <property type="project" value="TreeGrafter"/>
</dbReference>
<keyword evidence="5 6" id="KW-0482">Metalloprotease</keyword>
<evidence type="ECO:0000256" key="1">
    <source>
        <dbReference type="ARBA" id="ARBA00022670"/>
    </source>
</evidence>
<keyword evidence="7" id="KW-0732">Signal</keyword>
<gene>
    <name evidence="9" type="ORF">HHL11_08135</name>
</gene>
<dbReference type="Pfam" id="PF01435">
    <property type="entry name" value="Peptidase_M48"/>
    <property type="match status" value="1"/>
</dbReference>
<keyword evidence="10" id="KW-1185">Reference proteome</keyword>
<evidence type="ECO:0000313" key="9">
    <source>
        <dbReference type="EMBL" id="NML43714.1"/>
    </source>
</evidence>
<evidence type="ECO:0000256" key="3">
    <source>
        <dbReference type="ARBA" id="ARBA00022801"/>
    </source>
</evidence>
<proteinExistence type="inferred from homology"/>
<protein>
    <submittedName>
        <fullName evidence="9">M48 family metalloprotease</fullName>
    </submittedName>
</protein>
<dbReference type="Proteomes" id="UP000541185">
    <property type="component" value="Unassembled WGS sequence"/>
</dbReference>
<comment type="cofactor">
    <cofactor evidence="6">
        <name>Zn(2+)</name>
        <dbReference type="ChEBI" id="CHEBI:29105"/>
    </cofactor>
    <text evidence="6">Binds 1 zinc ion per subunit.</text>
</comment>
<dbReference type="GO" id="GO:0016020">
    <property type="term" value="C:membrane"/>
    <property type="evidence" value="ECO:0007669"/>
    <property type="project" value="TreeGrafter"/>
</dbReference>
<dbReference type="InterPro" id="IPR001915">
    <property type="entry name" value="Peptidase_M48"/>
</dbReference>
<feature type="domain" description="Peptidase M48" evidence="8">
    <location>
        <begin position="98"/>
        <end position="276"/>
    </location>
</feature>
<evidence type="ECO:0000256" key="7">
    <source>
        <dbReference type="SAM" id="SignalP"/>
    </source>
</evidence>
<comment type="similarity">
    <text evidence="6">Belongs to the peptidase M48 family.</text>
</comment>
<comment type="caution">
    <text evidence="9">The sequence shown here is derived from an EMBL/GenBank/DDBJ whole genome shotgun (WGS) entry which is preliminary data.</text>
</comment>
<dbReference type="GO" id="GO:0004222">
    <property type="term" value="F:metalloendopeptidase activity"/>
    <property type="evidence" value="ECO:0007669"/>
    <property type="project" value="InterPro"/>
</dbReference>
<keyword evidence="2" id="KW-0479">Metal-binding</keyword>
<evidence type="ECO:0000313" key="10">
    <source>
        <dbReference type="Proteomes" id="UP000541185"/>
    </source>
</evidence>
<dbReference type="Gene3D" id="3.30.2010.10">
    <property type="entry name" value="Metalloproteases ('zincins'), catalytic domain"/>
    <property type="match status" value="1"/>
</dbReference>
<keyword evidence="4 6" id="KW-0862">Zinc</keyword>
<sequence length="299" mass="31423">MKARTLAAALLLSACGLASAQDATKALGGLLRGVNPGGLLNNLTAPTPAAPAANTDELVKLLAQSVDSIDETREQEIGRQLAALLAGSKPLHPDLALQRYVNRLGRWISLQGSRPNLPWTFAVLDDPGFNAFAAPGGYVFVTKGLVDRVDEAELAGILAHEITHVNQRHHLKALAAKARAGLATQAIASQLRGNAANALSGQVLALGRNLYSSGLDQGDEFEADREGVALAARAGFDPYGLPSVLQQLRTAKPDNPLFALTLGTHPPAQQRLEQLEVAMGSRLDALSGKPSVPVAQRLQ</sequence>
<evidence type="ECO:0000256" key="4">
    <source>
        <dbReference type="ARBA" id="ARBA00022833"/>
    </source>
</evidence>
<dbReference type="GO" id="GO:0046872">
    <property type="term" value="F:metal ion binding"/>
    <property type="evidence" value="ECO:0007669"/>
    <property type="project" value="UniProtKB-KW"/>
</dbReference>
<feature type="signal peptide" evidence="7">
    <location>
        <begin position="1"/>
        <end position="20"/>
    </location>
</feature>
<dbReference type="InterPro" id="IPR051156">
    <property type="entry name" value="Mito/Outer_Membr_Metalloprot"/>
</dbReference>
<dbReference type="RefSeq" id="WP_169417904.1">
    <property type="nucleotide sequence ID" value="NZ_JABBFX010000001.1"/>
</dbReference>
<keyword evidence="1 6" id="KW-0645">Protease</keyword>
<evidence type="ECO:0000256" key="2">
    <source>
        <dbReference type="ARBA" id="ARBA00022723"/>
    </source>
</evidence>
<keyword evidence="3 6" id="KW-0378">Hydrolase</keyword>
<dbReference type="PANTHER" id="PTHR22726">
    <property type="entry name" value="METALLOENDOPEPTIDASE OMA1"/>
    <property type="match status" value="1"/>
</dbReference>
<dbReference type="PANTHER" id="PTHR22726:SF1">
    <property type="entry name" value="METALLOENDOPEPTIDASE OMA1, MITOCHONDRIAL"/>
    <property type="match status" value="1"/>
</dbReference>
<reference evidence="9 10" key="1">
    <citation type="submission" date="2020-04" db="EMBL/GenBank/DDBJ databases">
        <title>Ramlibacter sp. G-1-2-2 isolated from soil.</title>
        <authorList>
            <person name="Dahal R.H."/>
        </authorList>
    </citation>
    <scope>NUCLEOTIDE SEQUENCE [LARGE SCALE GENOMIC DNA]</scope>
    <source>
        <strain evidence="9 10">G-1-2-2</strain>
    </source>
</reference>
<organism evidence="9 10">
    <name type="scientific">Ramlibacter agri</name>
    <dbReference type="NCBI Taxonomy" id="2728837"/>
    <lineage>
        <taxon>Bacteria</taxon>
        <taxon>Pseudomonadati</taxon>
        <taxon>Pseudomonadota</taxon>
        <taxon>Betaproteobacteria</taxon>
        <taxon>Burkholderiales</taxon>
        <taxon>Comamonadaceae</taxon>
        <taxon>Ramlibacter</taxon>
    </lineage>
</organism>
<evidence type="ECO:0000256" key="5">
    <source>
        <dbReference type="ARBA" id="ARBA00023049"/>
    </source>
</evidence>
<dbReference type="PROSITE" id="PS51257">
    <property type="entry name" value="PROKAR_LIPOPROTEIN"/>
    <property type="match status" value="1"/>
</dbReference>